<evidence type="ECO:0000313" key="2">
    <source>
        <dbReference type="EMBL" id="CAE2200293.1"/>
    </source>
</evidence>
<name>A0A7S4HIW0_9EUKA</name>
<dbReference type="EMBL" id="HBKP01001249">
    <property type="protein sequence ID" value="CAE2200293.1"/>
    <property type="molecule type" value="Transcribed_RNA"/>
</dbReference>
<dbReference type="Pfam" id="PF00583">
    <property type="entry name" value="Acetyltransf_1"/>
    <property type="match status" value="2"/>
</dbReference>
<accession>A0A7S4HIW0</accession>
<dbReference type="PANTHER" id="PTHR43072">
    <property type="entry name" value="N-ACETYLTRANSFERASE"/>
    <property type="match status" value="1"/>
</dbReference>
<dbReference type="PROSITE" id="PS51186">
    <property type="entry name" value="GNAT"/>
    <property type="match status" value="2"/>
</dbReference>
<dbReference type="AlphaFoldDB" id="A0A7S4HIW0"/>
<feature type="domain" description="N-acetyltransferase" evidence="1">
    <location>
        <begin position="215"/>
        <end position="384"/>
    </location>
</feature>
<evidence type="ECO:0000259" key="1">
    <source>
        <dbReference type="PROSITE" id="PS51186"/>
    </source>
</evidence>
<reference evidence="2" key="1">
    <citation type="submission" date="2021-01" db="EMBL/GenBank/DDBJ databases">
        <authorList>
            <person name="Corre E."/>
            <person name="Pelletier E."/>
            <person name="Niang G."/>
            <person name="Scheremetjew M."/>
            <person name="Finn R."/>
            <person name="Kale V."/>
            <person name="Holt S."/>
            <person name="Cochrane G."/>
            <person name="Meng A."/>
            <person name="Brown T."/>
            <person name="Cohen L."/>
        </authorList>
    </citation>
    <scope>NUCLEOTIDE SEQUENCE</scope>
    <source>
        <strain evidence="2">DIVA3 518/3/11/1/6</strain>
    </source>
</reference>
<dbReference type="Gene3D" id="3.40.630.30">
    <property type="match status" value="2"/>
</dbReference>
<organism evidence="2">
    <name type="scientific">Vannella robusta</name>
    <dbReference type="NCBI Taxonomy" id="1487602"/>
    <lineage>
        <taxon>Eukaryota</taxon>
        <taxon>Amoebozoa</taxon>
        <taxon>Discosea</taxon>
        <taxon>Flabellinia</taxon>
        <taxon>Vannellidae</taxon>
        <taxon>Vannella</taxon>
    </lineage>
</organism>
<dbReference type="PANTHER" id="PTHR43072:SF52">
    <property type="entry name" value="GCN5-RELATED N-ACETYLTRANSFERASE"/>
    <property type="match status" value="1"/>
</dbReference>
<sequence length="385" mass="42980">MASPPKFIKVTYAGDKPDLPMKANEGLVVIRDMKLKDVSESYNLGKKLFSFSSSLSRTFDRFVVIGGYSNDPDYCLVAEEGDKMIGFAIGTTIAKSELIGYIGWVAVDPEYQRRKIGSMLVTRVEERMQQNGITEFLVDTPVSNLTAIKFLTQLGYGAPVKQVYMSHNFIEKPEGIPINNPVSKHSTHQHAPEDVSPLTQVRVPNVESQKPDVNVKIRLMEISDIWPVFQIGEAVFTESAVNLYRFWDEAQVTDAYESDGELALVALIDDKVVGFALGSTLERIEQKFGYLIWLAVDPSTHGMGIGTLLYNAYESLIKEIFDDIDTIIIDTQASNKGAIRFFSRIGFGITDTFIYICKKVGQEEKASNDAVQQVMDLIEAQTLKE</sequence>
<feature type="domain" description="N-acetyltransferase" evidence="1">
    <location>
        <begin position="28"/>
        <end position="179"/>
    </location>
</feature>
<proteinExistence type="predicted"/>
<dbReference type="InterPro" id="IPR016181">
    <property type="entry name" value="Acyl_CoA_acyltransferase"/>
</dbReference>
<dbReference type="GO" id="GO:0016747">
    <property type="term" value="F:acyltransferase activity, transferring groups other than amino-acyl groups"/>
    <property type="evidence" value="ECO:0007669"/>
    <property type="project" value="InterPro"/>
</dbReference>
<dbReference type="SUPFAM" id="SSF55729">
    <property type="entry name" value="Acyl-CoA N-acyltransferases (Nat)"/>
    <property type="match status" value="2"/>
</dbReference>
<gene>
    <name evidence="2" type="ORF">VSP0166_LOCUS893</name>
</gene>
<dbReference type="InterPro" id="IPR000182">
    <property type="entry name" value="GNAT_dom"/>
</dbReference>
<dbReference type="CDD" id="cd04301">
    <property type="entry name" value="NAT_SF"/>
    <property type="match status" value="2"/>
</dbReference>
<protein>
    <recommendedName>
        <fullName evidence="1">N-acetyltransferase domain-containing protein</fullName>
    </recommendedName>
</protein>